<dbReference type="PROSITE" id="PS50089">
    <property type="entry name" value="ZF_RING_2"/>
    <property type="match status" value="1"/>
</dbReference>
<dbReference type="EC" id="2.3.2.27" evidence="2"/>
<dbReference type="Proteomes" id="UP000030748">
    <property type="component" value="Unassembled WGS sequence"/>
</dbReference>
<organism evidence="10 11">
    <name type="scientific">Erythranthe guttata</name>
    <name type="common">Yellow monkey flower</name>
    <name type="synonym">Mimulus guttatus</name>
    <dbReference type="NCBI Taxonomy" id="4155"/>
    <lineage>
        <taxon>Eukaryota</taxon>
        <taxon>Viridiplantae</taxon>
        <taxon>Streptophyta</taxon>
        <taxon>Embryophyta</taxon>
        <taxon>Tracheophyta</taxon>
        <taxon>Spermatophyta</taxon>
        <taxon>Magnoliopsida</taxon>
        <taxon>eudicotyledons</taxon>
        <taxon>Gunneridae</taxon>
        <taxon>Pentapetalae</taxon>
        <taxon>asterids</taxon>
        <taxon>lamiids</taxon>
        <taxon>Lamiales</taxon>
        <taxon>Phrymaceae</taxon>
        <taxon>Erythranthe</taxon>
    </lineage>
</organism>
<dbReference type="KEGG" id="egt:105967471"/>
<sequence>MASEPASSELPSFFERLMYSRSRHVSSFFPVLLGLSTASNPNSQETENQGGQFPDRIVIINPFTQGMVIIERRSSGGGGDGSSSDFDSLINELFSGKNGRPPASKASIEALETVEILGGENDGVDDQCVICLEDWVAGEKAKQMPCKHRFHGGCVEKWLKIHGSCPVCRYEMPVDETVDEDRSGSGGESGGETRRREIWLSFVGSGSRSAMNDLD</sequence>
<dbReference type="OMA" id="HERIILI"/>
<dbReference type="OrthoDB" id="8062037at2759"/>
<evidence type="ECO:0000313" key="10">
    <source>
        <dbReference type="EMBL" id="EYU28768.1"/>
    </source>
</evidence>
<dbReference type="AlphaFoldDB" id="A0A022QN90"/>
<keyword evidence="3" id="KW-0808">Transferase</keyword>
<gene>
    <name evidence="10" type="ORF">MIMGU_mgv1a013604mg</name>
</gene>
<keyword evidence="5 8" id="KW-0863">Zinc-finger</keyword>
<dbReference type="Pfam" id="PF13639">
    <property type="entry name" value="zf-RING_2"/>
    <property type="match status" value="1"/>
</dbReference>
<keyword evidence="11" id="KW-1185">Reference proteome</keyword>
<evidence type="ECO:0000313" key="11">
    <source>
        <dbReference type="Proteomes" id="UP000030748"/>
    </source>
</evidence>
<dbReference type="eggNOG" id="KOG0800">
    <property type="taxonomic scope" value="Eukaryota"/>
</dbReference>
<feature type="domain" description="RING-type" evidence="9">
    <location>
        <begin position="128"/>
        <end position="169"/>
    </location>
</feature>
<dbReference type="EMBL" id="KI631311">
    <property type="protein sequence ID" value="EYU28768.1"/>
    <property type="molecule type" value="Genomic_DNA"/>
</dbReference>
<dbReference type="PhylomeDB" id="A0A022QN90"/>
<comment type="catalytic activity">
    <reaction evidence="1">
        <text>S-ubiquitinyl-[E2 ubiquitin-conjugating enzyme]-L-cysteine + [acceptor protein]-L-lysine = [E2 ubiquitin-conjugating enzyme]-L-cysteine + N(6)-ubiquitinyl-[acceptor protein]-L-lysine.</text>
        <dbReference type="EC" id="2.3.2.27"/>
    </reaction>
</comment>
<evidence type="ECO:0000259" key="9">
    <source>
        <dbReference type="PROSITE" id="PS50089"/>
    </source>
</evidence>
<evidence type="ECO:0000256" key="5">
    <source>
        <dbReference type="ARBA" id="ARBA00022771"/>
    </source>
</evidence>
<protein>
    <recommendedName>
        <fullName evidence="2">RING-type E3 ubiquitin transferase</fullName>
        <ecNumber evidence="2">2.3.2.27</ecNumber>
    </recommendedName>
</protein>
<dbReference type="GO" id="GO:0008270">
    <property type="term" value="F:zinc ion binding"/>
    <property type="evidence" value="ECO:0007669"/>
    <property type="project" value="UniProtKB-KW"/>
</dbReference>
<evidence type="ECO:0000256" key="8">
    <source>
        <dbReference type="PROSITE-ProRule" id="PRU00175"/>
    </source>
</evidence>
<dbReference type="FunFam" id="3.30.40.10:FF:000127">
    <property type="entry name" value="E3 ubiquitin-protein ligase RNF181"/>
    <property type="match status" value="1"/>
</dbReference>
<dbReference type="GO" id="GO:0061630">
    <property type="term" value="F:ubiquitin protein ligase activity"/>
    <property type="evidence" value="ECO:0000318"/>
    <property type="project" value="GO_Central"/>
</dbReference>
<evidence type="ECO:0000256" key="3">
    <source>
        <dbReference type="ARBA" id="ARBA00022679"/>
    </source>
</evidence>
<evidence type="ECO:0000256" key="1">
    <source>
        <dbReference type="ARBA" id="ARBA00000900"/>
    </source>
</evidence>
<dbReference type="GO" id="GO:0005737">
    <property type="term" value="C:cytoplasm"/>
    <property type="evidence" value="ECO:0000318"/>
    <property type="project" value="GO_Central"/>
</dbReference>
<dbReference type="SUPFAM" id="SSF57850">
    <property type="entry name" value="RING/U-box"/>
    <property type="match status" value="1"/>
</dbReference>
<evidence type="ECO:0000256" key="6">
    <source>
        <dbReference type="ARBA" id="ARBA00022786"/>
    </source>
</evidence>
<dbReference type="PANTHER" id="PTHR15710">
    <property type="entry name" value="E3 UBIQUITIN-PROTEIN LIGASE PRAJA"/>
    <property type="match status" value="1"/>
</dbReference>
<dbReference type="SMART" id="SM00184">
    <property type="entry name" value="RING"/>
    <property type="match status" value="1"/>
</dbReference>
<evidence type="ECO:0000256" key="7">
    <source>
        <dbReference type="ARBA" id="ARBA00022833"/>
    </source>
</evidence>
<dbReference type="PANTHER" id="PTHR15710:SF132">
    <property type="entry name" value="E3 UBIQUITIN-PROTEIN LIGASE MPSR1"/>
    <property type="match status" value="1"/>
</dbReference>
<evidence type="ECO:0000256" key="4">
    <source>
        <dbReference type="ARBA" id="ARBA00022723"/>
    </source>
</evidence>
<dbReference type="InterPro" id="IPR001841">
    <property type="entry name" value="Znf_RING"/>
</dbReference>
<dbReference type="Gene3D" id="3.30.40.10">
    <property type="entry name" value="Zinc/RING finger domain, C3HC4 (zinc finger)"/>
    <property type="match status" value="1"/>
</dbReference>
<keyword evidence="7" id="KW-0862">Zinc</keyword>
<dbReference type="GO" id="GO:0016567">
    <property type="term" value="P:protein ubiquitination"/>
    <property type="evidence" value="ECO:0000318"/>
    <property type="project" value="GO_Central"/>
</dbReference>
<keyword evidence="4" id="KW-0479">Metal-binding</keyword>
<accession>A0A022QN90</accession>
<keyword evidence="6" id="KW-0833">Ubl conjugation pathway</keyword>
<name>A0A022QN90_ERYGU</name>
<dbReference type="InterPro" id="IPR013083">
    <property type="entry name" value="Znf_RING/FYVE/PHD"/>
</dbReference>
<proteinExistence type="predicted"/>
<evidence type="ECO:0000256" key="2">
    <source>
        <dbReference type="ARBA" id="ARBA00012483"/>
    </source>
</evidence>
<reference evidence="10 11" key="1">
    <citation type="journal article" date="2013" name="Proc. Natl. Acad. Sci. U.S.A.">
        <title>Fine-scale variation in meiotic recombination in Mimulus inferred from population shotgun sequencing.</title>
        <authorList>
            <person name="Hellsten U."/>
            <person name="Wright K.M."/>
            <person name="Jenkins J."/>
            <person name="Shu S."/>
            <person name="Yuan Y."/>
            <person name="Wessler S.R."/>
            <person name="Schmutz J."/>
            <person name="Willis J.H."/>
            <person name="Rokhsar D.S."/>
        </authorList>
    </citation>
    <scope>NUCLEOTIDE SEQUENCE [LARGE SCALE GENOMIC DNA]</scope>
    <source>
        <strain evidence="11">cv. DUN x IM62</strain>
    </source>
</reference>